<comment type="caution">
    <text evidence="1">The sequence shown here is derived from an EMBL/GenBank/DDBJ whole genome shotgun (WGS) entry which is preliminary data.</text>
</comment>
<gene>
    <name evidence="1" type="ORF">FDA94_12000</name>
</gene>
<dbReference type="Proteomes" id="UP000308705">
    <property type="component" value="Unassembled WGS sequence"/>
</dbReference>
<protein>
    <submittedName>
        <fullName evidence="1">DUF2000 domain-containing protein</fullName>
    </submittedName>
</protein>
<organism evidence="1 2">
    <name type="scientific">Herbidospora galbida</name>
    <dbReference type="NCBI Taxonomy" id="2575442"/>
    <lineage>
        <taxon>Bacteria</taxon>
        <taxon>Bacillati</taxon>
        <taxon>Actinomycetota</taxon>
        <taxon>Actinomycetes</taxon>
        <taxon>Streptosporangiales</taxon>
        <taxon>Streptosporangiaceae</taxon>
        <taxon>Herbidospora</taxon>
    </lineage>
</organism>
<accession>A0A4U3MJP5</accession>
<dbReference type="InterPro" id="IPR017021">
    <property type="entry name" value="UCP033763"/>
</dbReference>
<sequence>MSRVVGVDHSIERSPPVETKLVMVLRDDLPPGLAVNAAAVLALSLGDALTEWLGSDGKDADGNVHPGLNTHPVPVLTASGEALRELHDAAPEEVRVVGFTEVARRAREYGEYLRTLAETPAAEIDYVGLVVFGPKAPVTKLTRRLALMR</sequence>
<evidence type="ECO:0000313" key="2">
    <source>
        <dbReference type="Proteomes" id="UP000308705"/>
    </source>
</evidence>
<dbReference type="OrthoDB" id="3692042at2"/>
<dbReference type="PIRSF" id="PIRSF033736">
    <property type="entry name" value="UCP033763"/>
    <property type="match status" value="1"/>
</dbReference>
<dbReference type="InterPro" id="IPR023476">
    <property type="entry name" value="Pep_tRNA_hydro_II_dom_sf"/>
</dbReference>
<name>A0A4U3MJP5_9ACTN</name>
<dbReference type="InterPro" id="IPR018988">
    <property type="entry name" value="DUF2000"/>
</dbReference>
<evidence type="ECO:0000313" key="1">
    <source>
        <dbReference type="EMBL" id="TKK88802.1"/>
    </source>
</evidence>
<dbReference type="AlphaFoldDB" id="A0A4U3MJP5"/>
<proteinExistence type="predicted"/>
<dbReference type="SUPFAM" id="SSF102462">
    <property type="entry name" value="Peptidyl-tRNA hydrolase II"/>
    <property type="match status" value="1"/>
</dbReference>
<keyword evidence="2" id="KW-1185">Reference proteome</keyword>
<reference evidence="1 2" key="1">
    <citation type="submission" date="2019-04" db="EMBL/GenBank/DDBJ databases">
        <title>Herbidospora sp. NEAU-GS14.nov., a novel actinomycete isolated from soil.</title>
        <authorList>
            <person name="Han L."/>
        </authorList>
    </citation>
    <scope>NUCLEOTIDE SEQUENCE [LARGE SCALE GENOMIC DNA]</scope>
    <source>
        <strain evidence="1 2">NEAU-GS14</strain>
    </source>
</reference>
<dbReference type="Pfam" id="PF09391">
    <property type="entry name" value="DUF2000"/>
    <property type="match status" value="1"/>
</dbReference>
<dbReference type="EMBL" id="SZQA01000009">
    <property type="protein sequence ID" value="TKK88802.1"/>
    <property type="molecule type" value="Genomic_DNA"/>
</dbReference>
<dbReference type="Gene3D" id="3.40.1490.10">
    <property type="entry name" value="Bit1"/>
    <property type="match status" value="1"/>
</dbReference>